<dbReference type="InterPro" id="IPR036322">
    <property type="entry name" value="WD40_repeat_dom_sf"/>
</dbReference>
<name>A0AAD4HF23_9AGAM</name>
<dbReference type="SMART" id="SM00320">
    <property type="entry name" value="WD40"/>
    <property type="match status" value="3"/>
</dbReference>
<sequence>MFLFPTNHSNDYCLEGRLVGHKNAINCLVVSRNGSMLASEGCDGMRIWDLKRRIQLLIPPQTPAVRNPADSVTCACWITRHEAMCETLCYGMGLGFIGIWQQQGEGLHDFDAKVLRRIRTGKEIMCLTYDHTGEDTRIASGTRDRCVQVWTFDFKGPLIPIFSVELATTIPCTINFNCAANRNILVFGMYDGEIHTLRGTDGVIIATNNAGPLMYASVDTAQTLFLMDNIMNRFSLHRLDDAVCIRTYNTNPVKTFPKQVAFGGKATLVVGGSDTGVVYIFDKNEGTLKQVLQHANMGQVQTADCKTYDGTHHSLIFGAMSMNNMEPTISIWSRKQDTVAKSADHPLSALKNFVRGIAQLAIAMALIAYVLGQYNTFSLATLENA</sequence>
<organism evidence="3 4">
    <name type="scientific">Suillus fuscotomentosus</name>
    <dbReference type="NCBI Taxonomy" id="1912939"/>
    <lineage>
        <taxon>Eukaryota</taxon>
        <taxon>Fungi</taxon>
        <taxon>Dikarya</taxon>
        <taxon>Basidiomycota</taxon>
        <taxon>Agaricomycotina</taxon>
        <taxon>Agaricomycetes</taxon>
        <taxon>Agaricomycetidae</taxon>
        <taxon>Boletales</taxon>
        <taxon>Suillineae</taxon>
        <taxon>Suillaceae</taxon>
        <taxon>Suillus</taxon>
    </lineage>
</organism>
<dbReference type="GeneID" id="64662437"/>
<keyword evidence="4" id="KW-1185">Reference proteome</keyword>
<proteinExistence type="predicted"/>
<gene>
    <name evidence="3" type="ORF">F5891DRAFT_1195505</name>
</gene>
<reference evidence="3" key="1">
    <citation type="journal article" date="2020" name="New Phytol.">
        <title>Comparative genomics reveals dynamic genome evolution in host specialist ectomycorrhizal fungi.</title>
        <authorList>
            <person name="Lofgren L.A."/>
            <person name="Nguyen N.H."/>
            <person name="Vilgalys R."/>
            <person name="Ruytinx J."/>
            <person name="Liao H.L."/>
            <person name="Branco S."/>
            <person name="Kuo A."/>
            <person name="LaButti K."/>
            <person name="Lipzen A."/>
            <person name="Andreopoulos W."/>
            <person name="Pangilinan J."/>
            <person name="Riley R."/>
            <person name="Hundley H."/>
            <person name="Na H."/>
            <person name="Barry K."/>
            <person name="Grigoriev I.V."/>
            <person name="Stajich J.E."/>
            <person name="Kennedy P.G."/>
        </authorList>
    </citation>
    <scope>NUCLEOTIDE SEQUENCE</scope>
    <source>
        <strain evidence="3">FC203</strain>
    </source>
</reference>
<evidence type="ECO:0000313" key="4">
    <source>
        <dbReference type="Proteomes" id="UP001195769"/>
    </source>
</evidence>
<evidence type="ECO:0000256" key="1">
    <source>
        <dbReference type="ARBA" id="ARBA00022574"/>
    </source>
</evidence>
<evidence type="ECO:0000313" key="3">
    <source>
        <dbReference type="EMBL" id="KAG1894223.1"/>
    </source>
</evidence>
<dbReference type="PANTHER" id="PTHR22847:SF637">
    <property type="entry name" value="WD REPEAT DOMAIN 5B"/>
    <property type="match status" value="1"/>
</dbReference>
<evidence type="ECO:0000256" key="2">
    <source>
        <dbReference type="ARBA" id="ARBA00022737"/>
    </source>
</evidence>
<dbReference type="Proteomes" id="UP001195769">
    <property type="component" value="Unassembled WGS sequence"/>
</dbReference>
<accession>A0AAD4HF23</accession>
<keyword evidence="2" id="KW-0677">Repeat</keyword>
<dbReference type="EMBL" id="JABBWK010000083">
    <property type="protein sequence ID" value="KAG1894223.1"/>
    <property type="molecule type" value="Genomic_DNA"/>
</dbReference>
<dbReference type="RefSeq" id="XP_041219799.1">
    <property type="nucleotide sequence ID" value="XM_041368139.1"/>
</dbReference>
<dbReference type="Pfam" id="PF00400">
    <property type="entry name" value="WD40"/>
    <property type="match status" value="1"/>
</dbReference>
<dbReference type="AlphaFoldDB" id="A0AAD4HF23"/>
<dbReference type="InterPro" id="IPR001680">
    <property type="entry name" value="WD40_rpt"/>
</dbReference>
<dbReference type="GO" id="GO:1990234">
    <property type="term" value="C:transferase complex"/>
    <property type="evidence" value="ECO:0007669"/>
    <property type="project" value="UniProtKB-ARBA"/>
</dbReference>
<dbReference type="PANTHER" id="PTHR22847">
    <property type="entry name" value="WD40 REPEAT PROTEIN"/>
    <property type="match status" value="1"/>
</dbReference>
<dbReference type="SUPFAM" id="SSF50978">
    <property type="entry name" value="WD40 repeat-like"/>
    <property type="match status" value="1"/>
</dbReference>
<keyword evidence="1" id="KW-0853">WD repeat</keyword>
<dbReference type="InterPro" id="IPR015943">
    <property type="entry name" value="WD40/YVTN_repeat-like_dom_sf"/>
</dbReference>
<dbReference type="Gene3D" id="2.130.10.10">
    <property type="entry name" value="YVTN repeat-like/Quinoprotein amine dehydrogenase"/>
    <property type="match status" value="1"/>
</dbReference>
<protein>
    <submittedName>
        <fullName evidence="3">WD40-repeat-containing domain protein</fullName>
    </submittedName>
</protein>
<comment type="caution">
    <text evidence="3">The sequence shown here is derived from an EMBL/GenBank/DDBJ whole genome shotgun (WGS) entry which is preliminary data.</text>
</comment>